<keyword evidence="1" id="KW-1133">Transmembrane helix</keyword>
<evidence type="ECO:0000256" key="1">
    <source>
        <dbReference type="SAM" id="Phobius"/>
    </source>
</evidence>
<feature type="transmembrane region" description="Helical" evidence="1">
    <location>
        <begin position="306"/>
        <end position="324"/>
    </location>
</feature>
<sequence>MVGLVMSGRWPLGGLQGVEWAAGRWSYRRALQGEKLDPAAPKRGSGFAQWGLDCEEVQGNTGCGEEQGVRDFSRVVEELSNSKNHSKNIHNLFMMIPVFHRETKDYLKKMAGGGGGGDASGSKLAFEELWLVETLLRLHMGCTHTLSNRVDITLPTPGTTGLQEELLPTDHCLKQIWFSMGQGSRVRGNEQYAMIDVEDNPLLVETPGKSRGGLLTQPLSISNLLIVGSISHQQCLVPCYMNGCKLSFITLTLIDFRAIIFLSENLSVRKNTTLHDDNNSPKFIQTWQPTIVVFSNVKNSKFKKSVLLFLCSFYLFSFFIKLMARNHQVLLEEQTLRLNLTLVLLCRFWVIYGFPRNIFFQIFL</sequence>
<name>A0A0L6UK39_9BASI</name>
<dbReference type="AlphaFoldDB" id="A0A0L6UK39"/>
<evidence type="ECO:0000313" key="3">
    <source>
        <dbReference type="Proteomes" id="UP000037035"/>
    </source>
</evidence>
<keyword evidence="1" id="KW-0812">Transmembrane</keyword>
<dbReference type="VEuPathDB" id="FungiDB:VP01_5343g1"/>
<protein>
    <submittedName>
        <fullName evidence="2">Uncharacterized protein</fullName>
    </submittedName>
</protein>
<keyword evidence="1" id="KW-0472">Membrane</keyword>
<feature type="transmembrane region" description="Helical" evidence="1">
    <location>
        <begin position="336"/>
        <end position="354"/>
    </location>
</feature>
<accession>A0A0L6UK39</accession>
<gene>
    <name evidence="2" type="ORF">VP01_5343g1</name>
</gene>
<evidence type="ECO:0000313" key="2">
    <source>
        <dbReference type="EMBL" id="KNZ48889.1"/>
    </source>
</evidence>
<comment type="caution">
    <text evidence="2">The sequence shown here is derived from an EMBL/GenBank/DDBJ whole genome shotgun (WGS) entry which is preliminary data.</text>
</comment>
<keyword evidence="3" id="KW-1185">Reference proteome</keyword>
<organism evidence="2 3">
    <name type="scientific">Puccinia sorghi</name>
    <dbReference type="NCBI Taxonomy" id="27349"/>
    <lineage>
        <taxon>Eukaryota</taxon>
        <taxon>Fungi</taxon>
        <taxon>Dikarya</taxon>
        <taxon>Basidiomycota</taxon>
        <taxon>Pucciniomycotina</taxon>
        <taxon>Pucciniomycetes</taxon>
        <taxon>Pucciniales</taxon>
        <taxon>Pucciniaceae</taxon>
        <taxon>Puccinia</taxon>
    </lineage>
</organism>
<reference evidence="2 3" key="1">
    <citation type="submission" date="2015-08" db="EMBL/GenBank/DDBJ databases">
        <title>Next Generation Sequencing and Analysis of the Genome of Puccinia sorghi L Schw, the Causal Agent of Maize Common Rust.</title>
        <authorList>
            <person name="Rochi L."/>
            <person name="Burguener G."/>
            <person name="Darino M."/>
            <person name="Turjanski A."/>
            <person name="Kreff E."/>
            <person name="Dieguez M.J."/>
            <person name="Sacco F."/>
        </authorList>
    </citation>
    <scope>NUCLEOTIDE SEQUENCE [LARGE SCALE GENOMIC DNA]</scope>
    <source>
        <strain evidence="2 3">RO10H11247</strain>
    </source>
</reference>
<proteinExistence type="predicted"/>
<dbReference type="EMBL" id="LAVV01010546">
    <property type="protein sequence ID" value="KNZ48889.1"/>
    <property type="molecule type" value="Genomic_DNA"/>
</dbReference>
<dbReference type="Proteomes" id="UP000037035">
    <property type="component" value="Unassembled WGS sequence"/>
</dbReference>